<dbReference type="PROSITE" id="PS00108">
    <property type="entry name" value="PROTEIN_KINASE_ST"/>
    <property type="match status" value="1"/>
</dbReference>
<name>A0A3L6TAN8_PANMI</name>
<comment type="similarity">
    <text evidence="7">Belongs to the protein kinase superfamily.</text>
</comment>
<dbReference type="Pfam" id="PF07714">
    <property type="entry name" value="PK_Tyr_Ser-Thr"/>
    <property type="match status" value="1"/>
</dbReference>
<dbReference type="InterPro" id="IPR008271">
    <property type="entry name" value="Ser/Thr_kinase_AS"/>
</dbReference>
<dbReference type="InterPro" id="IPR051681">
    <property type="entry name" value="Ser/Thr_Kinases-Pseudokinases"/>
</dbReference>
<evidence type="ECO:0000256" key="4">
    <source>
        <dbReference type="ARBA" id="ARBA00022777"/>
    </source>
</evidence>
<keyword evidence="2" id="KW-0808">Transferase</keyword>
<organism evidence="10 11">
    <name type="scientific">Panicum miliaceum</name>
    <name type="common">Proso millet</name>
    <name type="synonym">Broomcorn millet</name>
    <dbReference type="NCBI Taxonomy" id="4540"/>
    <lineage>
        <taxon>Eukaryota</taxon>
        <taxon>Viridiplantae</taxon>
        <taxon>Streptophyta</taxon>
        <taxon>Embryophyta</taxon>
        <taxon>Tracheophyta</taxon>
        <taxon>Spermatophyta</taxon>
        <taxon>Magnoliopsida</taxon>
        <taxon>Liliopsida</taxon>
        <taxon>Poales</taxon>
        <taxon>Poaceae</taxon>
        <taxon>PACMAD clade</taxon>
        <taxon>Panicoideae</taxon>
        <taxon>Panicodae</taxon>
        <taxon>Paniceae</taxon>
        <taxon>Panicinae</taxon>
        <taxon>Panicum</taxon>
        <taxon>Panicum sect. Panicum</taxon>
    </lineage>
</organism>
<evidence type="ECO:0000256" key="2">
    <source>
        <dbReference type="ARBA" id="ARBA00022679"/>
    </source>
</evidence>
<dbReference type="STRING" id="4540.A0A3L6TAN8"/>
<feature type="domain" description="Protein kinase" evidence="9">
    <location>
        <begin position="167"/>
        <end position="444"/>
    </location>
</feature>
<dbReference type="InterPro" id="IPR000719">
    <property type="entry name" value="Prot_kinase_dom"/>
</dbReference>
<dbReference type="PANTHER" id="PTHR44329:SF11">
    <property type="entry name" value="OS09G0443600 PROTEIN"/>
    <property type="match status" value="1"/>
</dbReference>
<keyword evidence="5 6" id="KW-0067">ATP-binding</keyword>
<dbReference type="PROSITE" id="PS50011">
    <property type="entry name" value="PROTEIN_KINASE_DOM"/>
    <property type="match status" value="1"/>
</dbReference>
<dbReference type="SMART" id="SM00220">
    <property type="entry name" value="S_TKc"/>
    <property type="match status" value="1"/>
</dbReference>
<keyword evidence="11" id="KW-1185">Reference proteome</keyword>
<keyword evidence="3 6" id="KW-0547">Nucleotide-binding</keyword>
<evidence type="ECO:0000259" key="9">
    <source>
        <dbReference type="PROSITE" id="PS50011"/>
    </source>
</evidence>
<dbReference type="InterPro" id="IPR017441">
    <property type="entry name" value="Protein_kinase_ATP_BS"/>
</dbReference>
<proteinExistence type="inferred from homology"/>
<keyword evidence="1 7" id="KW-0723">Serine/threonine-protein kinase</keyword>
<evidence type="ECO:0000256" key="6">
    <source>
        <dbReference type="PROSITE-ProRule" id="PRU10141"/>
    </source>
</evidence>
<reference evidence="11" key="1">
    <citation type="journal article" date="2019" name="Nat. Commun.">
        <title>The genome of broomcorn millet.</title>
        <authorList>
            <person name="Zou C."/>
            <person name="Miki D."/>
            <person name="Li D."/>
            <person name="Tang Q."/>
            <person name="Xiao L."/>
            <person name="Rajput S."/>
            <person name="Deng P."/>
            <person name="Jia W."/>
            <person name="Huang R."/>
            <person name="Zhang M."/>
            <person name="Sun Y."/>
            <person name="Hu J."/>
            <person name="Fu X."/>
            <person name="Schnable P.S."/>
            <person name="Li F."/>
            <person name="Zhang H."/>
            <person name="Feng B."/>
            <person name="Zhu X."/>
            <person name="Liu R."/>
            <person name="Schnable J.C."/>
            <person name="Zhu J.-K."/>
            <person name="Zhang H."/>
        </authorList>
    </citation>
    <scope>NUCLEOTIDE SEQUENCE [LARGE SCALE GENOMIC DNA]</scope>
</reference>
<dbReference type="InterPro" id="IPR001245">
    <property type="entry name" value="Ser-Thr/Tyr_kinase_cat_dom"/>
</dbReference>
<feature type="compositionally biased region" description="Acidic residues" evidence="8">
    <location>
        <begin position="129"/>
        <end position="138"/>
    </location>
</feature>
<dbReference type="GO" id="GO:0005524">
    <property type="term" value="F:ATP binding"/>
    <property type="evidence" value="ECO:0007669"/>
    <property type="project" value="UniProtKB-UniRule"/>
</dbReference>
<dbReference type="SUPFAM" id="SSF56112">
    <property type="entry name" value="Protein kinase-like (PK-like)"/>
    <property type="match status" value="1"/>
</dbReference>
<dbReference type="Gene3D" id="1.10.510.10">
    <property type="entry name" value="Transferase(Phosphotransferase) domain 1"/>
    <property type="match status" value="1"/>
</dbReference>
<evidence type="ECO:0000256" key="8">
    <source>
        <dbReference type="SAM" id="MobiDB-lite"/>
    </source>
</evidence>
<feature type="region of interest" description="Disordered" evidence="8">
    <location>
        <begin position="105"/>
        <end position="148"/>
    </location>
</feature>
<feature type="compositionally biased region" description="Basic residues" evidence="8">
    <location>
        <begin position="1"/>
        <end position="16"/>
    </location>
</feature>
<feature type="region of interest" description="Disordered" evidence="8">
    <location>
        <begin position="1"/>
        <end position="36"/>
    </location>
</feature>
<evidence type="ECO:0000313" key="11">
    <source>
        <dbReference type="Proteomes" id="UP000275267"/>
    </source>
</evidence>
<protein>
    <recommendedName>
        <fullName evidence="9">Protein kinase domain-containing protein</fullName>
    </recommendedName>
</protein>
<dbReference type="Gene3D" id="3.30.200.20">
    <property type="entry name" value="Phosphorylase Kinase, domain 1"/>
    <property type="match status" value="1"/>
</dbReference>
<feature type="binding site" evidence="6">
    <location>
        <position position="194"/>
    </location>
    <ligand>
        <name>ATP</name>
        <dbReference type="ChEBI" id="CHEBI:30616"/>
    </ligand>
</feature>
<dbReference type="GO" id="GO:0004674">
    <property type="term" value="F:protein serine/threonine kinase activity"/>
    <property type="evidence" value="ECO:0007669"/>
    <property type="project" value="UniProtKB-KW"/>
</dbReference>
<sequence>MGDHAHPRHDQHRGLRGRLAGLFSSPPPQPPNHQSNEQFPSCFMLCSAHGALRCITKVAKLMEELGRQRDLKETYKARLESTQGYLRFCLEVAQEHGFLHLISDSAQQQQQHSPHRDAESETAPTAAGDDADDEDEPAETPPPCDPYLAATRGLAVEHGWSVEPDEIELHEVVGRGTTADIHMATWRGLEVAVKWVRPELFVSNPGAEAFFAQEADLLSRQRHPHVLRLMGACLRPPGSCFLVTELLSGATLGEWLHGGMERRPRASSSPPPPPLVDRVSRALEIALAMRHLHEQTPRVVHRDLKPSNVLLDAELRARVTDFGHARFLPDGKEALTGETGTYVYMAPEVIRFEPYTEKCDVYSFGIILNELITAEHPYIDTSYGPSKIALGVAEGKLRPKLPENDGYPTGLIDLICRTWDAEPSRRPSFAAITSALRETRQQIVQNGERYQNYSNA</sequence>
<dbReference type="CDD" id="cd13999">
    <property type="entry name" value="STKc_MAP3K-like"/>
    <property type="match status" value="1"/>
</dbReference>
<dbReference type="InterPro" id="IPR011009">
    <property type="entry name" value="Kinase-like_dom_sf"/>
</dbReference>
<gene>
    <name evidence="10" type="ORF">C2845_PM03G36170</name>
</gene>
<dbReference type="PROSITE" id="PS00107">
    <property type="entry name" value="PROTEIN_KINASE_ATP"/>
    <property type="match status" value="1"/>
</dbReference>
<dbReference type="Proteomes" id="UP000275267">
    <property type="component" value="Unassembled WGS sequence"/>
</dbReference>
<accession>A0A3L6TAN8</accession>
<dbReference type="AlphaFoldDB" id="A0A3L6TAN8"/>
<evidence type="ECO:0000313" key="10">
    <source>
        <dbReference type="EMBL" id="RLN35269.1"/>
    </source>
</evidence>
<evidence type="ECO:0000256" key="3">
    <source>
        <dbReference type="ARBA" id="ARBA00022741"/>
    </source>
</evidence>
<comment type="caution">
    <text evidence="10">The sequence shown here is derived from an EMBL/GenBank/DDBJ whole genome shotgun (WGS) entry which is preliminary data.</text>
</comment>
<dbReference type="EMBL" id="PQIB02000002">
    <property type="protein sequence ID" value="RLN35269.1"/>
    <property type="molecule type" value="Genomic_DNA"/>
</dbReference>
<dbReference type="OrthoDB" id="10261027at2759"/>
<evidence type="ECO:0000256" key="1">
    <source>
        <dbReference type="ARBA" id="ARBA00022527"/>
    </source>
</evidence>
<evidence type="ECO:0000256" key="5">
    <source>
        <dbReference type="ARBA" id="ARBA00022840"/>
    </source>
</evidence>
<keyword evidence="4" id="KW-0418">Kinase</keyword>
<evidence type="ECO:0000256" key="7">
    <source>
        <dbReference type="RuleBase" id="RU000304"/>
    </source>
</evidence>
<dbReference type="PANTHER" id="PTHR44329">
    <property type="entry name" value="SERINE/THREONINE-PROTEIN KINASE TNNI3K-RELATED"/>
    <property type="match status" value="1"/>
</dbReference>